<keyword evidence="2" id="KW-1185">Reference proteome</keyword>
<dbReference type="AlphaFoldDB" id="D6YTW3"/>
<dbReference type="STRING" id="716544.wcw_0199"/>
<dbReference type="RefSeq" id="WP_013181302.1">
    <property type="nucleotide sequence ID" value="NC_014225.1"/>
</dbReference>
<evidence type="ECO:0000313" key="2">
    <source>
        <dbReference type="Proteomes" id="UP000001505"/>
    </source>
</evidence>
<evidence type="ECO:0000313" key="1">
    <source>
        <dbReference type="EMBL" id="ADI37574.1"/>
    </source>
</evidence>
<dbReference type="HOGENOM" id="CLU_1184139_0_0_0"/>
<gene>
    <name evidence="1" type="ordered locus">wcw_0199</name>
</gene>
<dbReference type="KEGG" id="wch:wcw_0199"/>
<name>D6YTW3_WADCW</name>
<dbReference type="EMBL" id="CP001928">
    <property type="protein sequence ID" value="ADI37574.1"/>
    <property type="molecule type" value="Genomic_DNA"/>
</dbReference>
<reference evidence="1 2" key="1">
    <citation type="journal article" date="2010" name="PLoS ONE">
        <title>The Waddlia genome: a window into chlamydial biology.</title>
        <authorList>
            <person name="Bertelli C."/>
            <person name="Collyn F."/>
            <person name="Croxatto A."/>
            <person name="Ruckert C."/>
            <person name="Polkinghorne A."/>
            <person name="Kebbi-Beghdadi C."/>
            <person name="Goesmann A."/>
            <person name="Vaughan L."/>
            <person name="Greub G."/>
        </authorList>
    </citation>
    <scope>NUCLEOTIDE SEQUENCE [LARGE SCALE GENOMIC DNA]</scope>
    <source>
        <strain evidence="2">ATCC VR-1470 / WSU 86-1044</strain>
    </source>
</reference>
<proteinExistence type="predicted"/>
<sequence length="220" mass="24573">MFTPTFLRALSLACCFHLTGFVLFHVQPFRIAQTSTQFPPVQVNIEMTPPNSAIYANVEVESSRRRTLPEPVLPKPFIPRLSLNSPSRAEVLPSEKPFPMTPIIFEEPDALIDEWIAFDPAPSSKIKAPQIRLLGALSNRLPILNTLPVSTFPLKKSSLKRLTYSVKIDDRTGTIFWYSAQSENGFTDEAEAILKSIRFEPLANGFVTEGQIELLGVSND</sequence>
<protein>
    <submittedName>
        <fullName evidence="1">Uncharacterized protein</fullName>
    </submittedName>
</protein>
<dbReference type="eggNOG" id="ENOG502ZWSN">
    <property type="taxonomic scope" value="Bacteria"/>
</dbReference>
<organism evidence="1 2">
    <name type="scientific">Waddlia chondrophila (strain ATCC VR-1470 / WSU 86-1044)</name>
    <dbReference type="NCBI Taxonomy" id="716544"/>
    <lineage>
        <taxon>Bacteria</taxon>
        <taxon>Pseudomonadati</taxon>
        <taxon>Chlamydiota</taxon>
        <taxon>Chlamydiia</taxon>
        <taxon>Parachlamydiales</taxon>
        <taxon>Waddliaceae</taxon>
        <taxon>Waddlia</taxon>
    </lineage>
</organism>
<dbReference type="Proteomes" id="UP000001505">
    <property type="component" value="Chromosome"/>
</dbReference>
<accession>D6YTW3</accession>